<evidence type="ECO:0000256" key="2">
    <source>
        <dbReference type="SAM" id="MobiDB-lite"/>
    </source>
</evidence>
<gene>
    <name evidence="4" type="ORF">ACJRO7_027280</name>
</gene>
<accession>A0ABD3JT79</accession>
<evidence type="ECO:0000259" key="3">
    <source>
        <dbReference type="PROSITE" id="PS50158"/>
    </source>
</evidence>
<keyword evidence="1" id="KW-0862">Zinc</keyword>
<proteinExistence type="predicted"/>
<comment type="caution">
    <text evidence="4">The sequence shown here is derived from an EMBL/GenBank/DDBJ whole genome shotgun (WGS) entry which is preliminary data.</text>
</comment>
<feature type="compositionally biased region" description="Polar residues" evidence="2">
    <location>
        <begin position="335"/>
        <end position="344"/>
    </location>
</feature>
<dbReference type="PROSITE" id="PS50158">
    <property type="entry name" value="ZF_CCHC"/>
    <property type="match status" value="1"/>
</dbReference>
<reference evidence="4 5" key="1">
    <citation type="submission" date="2024-11" db="EMBL/GenBank/DDBJ databases">
        <title>Chromosome-level genome assembly of Eucalyptus globulus Labill. provides insights into its genome evolution.</title>
        <authorList>
            <person name="Li X."/>
        </authorList>
    </citation>
    <scope>NUCLEOTIDE SEQUENCE [LARGE SCALE GENOMIC DNA]</scope>
    <source>
        <strain evidence="4">CL2024</strain>
        <tissue evidence="4">Fresh tender leaves</tissue>
    </source>
</reference>
<feature type="region of interest" description="Disordered" evidence="2">
    <location>
        <begin position="331"/>
        <end position="366"/>
    </location>
</feature>
<dbReference type="InterPro" id="IPR025836">
    <property type="entry name" value="Zn_knuckle_CX2CX4HX4C"/>
</dbReference>
<dbReference type="InterPro" id="IPR025558">
    <property type="entry name" value="DUF4283"/>
</dbReference>
<keyword evidence="1" id="KW-0479">Metal-binding</keyword>
<organism evidence="4 5">
    <name type="scientific">Eucalyptus globulus</name>
    <name type="common">Tasmanian blue gum</name>
    <dbReference type="NCBI Taxonomy" id="34317"/>
    <lineage>
        <taxon>Eukaryota</taxon>
        <taxon>Viridiplantae</taxon>
        <taxon>Streptophyta</taxon>
        <taxon>Embryophyta</taxon>
        <taxon>Tracheophyta</taxon>
        <taxon>Spermatophyta</taxon>
        <taxon>Magnoliopsida</taxon>
        <taxon>eudicotyledons</taxon>
        <taxon>Gunneridae</taxon>
        <taxon>Pentapetalae</taxon>
        <taxon>rosids</taxon>
        <taxon>malvids</taxon>
        <taxon>Myrtales</taxon>
        <taxon>Myrtaceae</taxon>
        <taxon>Myrtoideae</taxon>
        <taxon>Eucalypteae</taxon>
        <taxon>Eucalyptus</taxon>
    </lineage>
</organism>
<protein>
    <recommendedName>
        <fullName evidence="3">CCHC-type domain-containing protein</fullName>
    </recommendedName>
</protein>
<dbReference type="Pfam" id="PF14111">
    <property type="entry name" value="DUF4283"/>
    <property type="match status" value="1"/>
</dbReference>
<dbReference type="Proteomes" id="UP001634007">
    <property type="component" value="Unassembled WGS sequence"/>
</dbReference>
<keyword evidence="1" id="KW-0863">Zinc-finger</keyword>
<dbReference type="GO" id="GO:0008270">
    <property type="term" value="F:zinc ion binding"/>
    <property type="evidence" value="ECO:0007669"/>
    <property type="project" value="UniProtKB-KW"/>
</dbReference>
<dbReference type="AlphaFoldDB" id="A0ABD3JT79"/>
<dbReference type="InterPro" id="IPR036875">
    <property type="entry name" value="Znf_CCHC_sf"/>
</dbReference>
<keyword evidence="5" id="KW-1185">Reference proteome</keyword>
<evidence type="ECO:0000313" key="5">
    <source>
        <dbReference type="Proteomes" id="UP001634007"/>
    </source>
</evidence>
<dbReference type="PANTHER" id="PTHR31286:SF99">
    <property type="entry name" value="DUF4283 DOMAIN-CONTAINING PROTEIN"/>
    <property type="match status" value="1"/>
</dbReference>
<dbReference type="SUPFAM" id="SSF57756">
    <property type="entry name" value="Retrovirus zinc finger-like domains"/>
    <property type="match status" value="1"/>
</dbReference>
<dbReference type="EMBL" id="JBJKBG010000007">
    <property type="protein sequence ID" value="KAL3730247.1"/>
    <property type="molecule type" value="Genomic_DNA"/>
</dbReference>
<name>A0ABD3JT79_EUCGL</name>
<sequence>MAGEEEAVGRLTHLCNKLGKLMYENDMTILDEEISAEKIHECRFSLVGQLYKKPSVNFQALITAMKKSWKIDNVEIKPLENERISFSFCNEGDKNRVLEGGPWSFSNNFLLLKAWEPNTPPHCYEFKTCAFWVRIFGLPLEWNSENMIKKIASSMGKVLEVKTYARGLAFQKIGKAKVEIDVDYELRVGQLMRHGDKKVWLDFKYERLPFFCYSCGKIGHYATYCKDIPYDEGKFTIEPGGCFGGWLKAKTSDHSPLWKVFYNGVSIAANTKEVVPETPEQQRPTEGMEVGQPITPINLHFQQGAPTHISTHEETMHNLGKRVLMLTSPEDFSHKQSQPATSSEYNKKKISSQLKPHSFKKQRKCSTQITTPLAKNWLDETQLLETPIQMTEDVATRAVVASPNQPPSDP</sequence>
<feature type="domain" description="CCHC-type" evidence="3">
    <location>
        <begin position="212"/>
        <end position="227"/>
    </location>
</feature>
<evidence type="ECO:0000256" key="1">
    <source>
        <dbReference type="PROSITE-ProRule" id="PRU00047"/>
    </source>
</evidence>
<evidence type="ECO:0000313" key="4">
    <source>
        <dbReference type="EMBL" id="KAL3730247.1"/>
    </source>
</evidence>
<dbReference type="InterPro" id="IPR001878">
    <property type="entry name" value="Znf_CCHC"/>
</dbReference>
<dbReference type="InterPro" id="IPR040256">
    <property type="entry name" value="At4g02000-like"/>
</dbReference>
<dbReference type="Pfam" id="PF14392">
    <property type="entry name" value="zf-CCHC_4"/>
    <property type="match status" value="1"/>
</dbReference>
<dbReference type="PANTHER" id="PTHR31286">
    <property type="entry name" value="GLYCINE-RICH CELL WALL STRUCTURAL PROTEIN 1.8-LIKE"/>
    <property type="match status" value="1"/>
</dbReference>